<evidence type="ECO:0000313" key="2">
    <source>
        <dbReference type="EMBL" id="KAL2506319.1"/>
    </source>
</evidence>
<sequence length="168" mass="19128">MHLQPTNNILIDIEVVVNVVGCFLYPFFFTSLVYGLITKGRKMTDMEAMVNEIQSFLHSDSSGILEVPTTEVEETKNAMMDIKALVNELGCFLVLESGILDLALSHLLPKFELLKPKIKEHCIRVSNVPSDMAPNTTLVLPFIFYSVLDDLRQLIKNYYYDEFWNGGF</sequence>
<proteinExistence type="predicted"/>
<name>A0ABD1T0S4_9LAMI</name>
<keyword evidence="3" id="KW-1185">Reference proteome</keyword>
<dbReference type="AlphaFoldDB" id="A0ABD1T0S4"/>
<evidence type="ECO:0000256" key="1">
    <source>
        <dbReference type="SAM" id="Phobius"/>
    </source>
</evidence>
<comment type="caution">
    <text evidence="2">The sequence shown here is derived from an EMBL/GenBank/DDBJ whole genome shotgun (WGS) entry which is preliminary data.</text>
</comment>
<protein>
    <submittedName>
        <fullName evidence="2">Late blight resistance proteinR1A-3</fullName>
    </submittedName>
</protein>
<keyword evidence="1" id="KW-0472">Membrane</keyword>
<accession>A0ABD1T0S4</accession>
<evidence type="ECO:0000313" key="3">
    <source>
        <dbReference type="Proteomes" id="UP001604336"/>
    </source>
</evidence>
<feature type="transmembrane region" description="Helical" evidence="1">
    <location>
        <begin position="15"/>
        <end position="37"/>
    </location>
</feature>
<keyword evidence="1" id="KW-1133">Transmembrane helix</keyword>
<organism evidence="2 3">
    <name type="scientific">Abeliophyllum distichum</name>
    <dbReference type="NCBI Taxonomy" id="126358"/>
    <lineage>
        <taxon>Eukaryota</taxon>
        <taxon>Viridiplantae</taxon>
        <taxon>Streptophyta</taxon>
        <taxon>Embryophyta</taxon>
        <taxon>Tracheophyta</taxon>
        <taxon>Spermatophyta</taxon>
        <taxon>Magnoliopsida</taxon>
        <taxon>eudicotyledons</taxon>
        <taxon>Gunneridae</taxon>
        <taxon>Pentapetalae</taxon>
        <taxon>asterids</taxon>
        <taxon>lamiids</taxon>
        <taxon>Lamiales</taxon>
        <taxon>Oleaceae</taxon>
        <taxon>Forsythieae</taxon>
        <taxon>Abeliophyllum</taxon>
    </lineage>
</organism>
<dbReference type="Proteomes" id="UP001604336">
    <property type="component" value="Unassembled WGS sequence"/>
</dbReference>
<reference evidence="3" key="1">
    <citation type="submission" date="2024-07" db="EMBL/GenBank/DDBJ databases">
        <title>Two chromosome-level genome assemblies of Korean endemic species Abeliophyllum distichum and Forsythia ovata (Oleaceae).</title>
        <authorList>
            <person name="Jang H."/>
        </authorList>
    </citation>
    <scope>NUCLEOTIDE SEQUENCE [LARGE SCALE GENOMIC DNA]</scope>
</reference>
<dbReference type="EMBL" id="JBFOLK010000006">
    <property type="protein sequence ID" value="KAL2506319.1"/>
    <property type="molecule type" value="Genomic_DNA"/>
</dbReference>
<keyword evidence="1" id="KW-0812">Transmembrane</keyword>
<gene>
    <name evidence="2" type="ORF">Adt_21940</name>
</gene>